<dbReference type="AlphaFoldDB" id="A0A8T0UTN5"/>
<name>A0A8T0UTN5_PANVG</name>
<accession>A0A8T0UTN5</accession>
<comment type="caution">
    <text evidence="1">The sequence shown here is derived from an EMBL/GenBank/DDBJ whole genome shotgun (WGS) entry which is preliminary data.</text>
</comment>
<sequence length="77" mass="8650">MKDGNRTASIVRGAGPWKLTGTWARWNGSWPIELIGKSSSCNSWTAGLLGTPSDRRPATFAGWSWRLKLEWCERKTL</sequence>
<protein>
    <submittedName>
        <fullName evidence="1">Uncharacterized protein</fullName>
    </submittedName>
</protein>
<reference evidence="1" key="1">
    <citation type="submission" date="2020-05" db="EMBL/GenBank/DDBJ databases">
        <title>WGS assembly of Panicum virgatum.</title>
        <authorList>
            <person name="Lovell J.T."/>
            <person name="Jenkins J."/>
            <person name="Shu S."/>
            <person name="Juenger T.E."/>
            <person name="Schmutz J."/>
        </authorList>
    </citation>
    <scope>NUCLEOTIDE SEQUENCE</scope>
    <source>
        <strain evidence="1">AP13</strain>
    </source>
</reference>
<keyword evidence="2" id="KW-1185">Reference proteome</keyword>
<proteinExistence type="predicted"/>
<dbReference type="Proteomes" id="UP000823388">
    <property type="component" value="Chromosome 3K"/>
</dbReference>
<evidence type="ECO:0000313" key="2">
    <source>
        <dbReference type="Proteomes" id="UP000823388"/>
    </source>
</evidence>
<dbReference type="EMBL" id="CM029041">
    <property type="protein sequence ID" value="KAG2624516.1"/>
    <property type="molecule type" value="Genomic_DNA"/>
</dbReference>
<evidence type="ECO:0000313" key="1">
    <source>
        <dbReference type="EMBL" id="KAG2624516.1"/>
    </source>
</evidence>
<organism evidence="1 2">
    <name type="scientific">Panicum virgatum</name>
    <name type="common">Blackwell switchgrass</name>
    <dbReference type="NCBI Taxonomy" id="38727"/>
    <lineage>
        <taxon>Eukaryota</taxon>
        <taxon>Viridiplantae</taxon>
        <taxon>Streptophyta</taxon>
        <taxon>Embryophyta</taxon>
        <taxon>Tracheophyta</taxon>
        <taxon>Spermatophyta</taxon>
        <taxon>Magnoliopsida</taxon>
        <taxon>Liliopsida</taxon>
        <taxon>Poales</taxon>
        <taxon>Poaceae</taxon>
        <taxon>PACMAD clade</taxon>
        <taxon>Panicoideae</taxon>
        <taxon>Panicodae</taxon>
        <taxon>Paniceae</taxon>
        <taxon>Panicinae</taxon>
        <taxon>Panicum</taxon>
        <taxon>Panicum sect. Hiantes</taxon>
    </lineage>
</organism>
<gene>
    <name evidence="1" type="ORF">PVAP13_3KG139400</name>
</gene>